<organism evidence="1 2">
    <name type="scientific">Brevibacillus brevis</name>
    <name type="common">Bacillus brevis</name>
    <dbReference type="NCBI Taxonomy" id="1393"/>
    <lineage>
        <taxon>Bacteria</taxon>
        <taxon>Bacillati</taxon>
        <taxon>Bacillota</taxon>
        <taxon>Bacilli</taxon>
        <taxon>Bacillales</taxon>
        <taxon>Paenibacillaceae</taxon>
        <taxon>Brevibacillus</taxon>
    </lineage>
</organism>
<protein>
    <submittedName>
        <fullName evidence="1">Uncharacterized protein</fullName>
    </submittedName>
</protein>
<proteinExistence type="predicted"/>
<dbReference type="Proteomes" id="UP000317713">
    <property type="component" value="Chromosome"/>
</dbReference>
<evidence type="ECO:0000313" key="2">
    <source>
        <dbReference type="Proteomes" id="UP000317713"/>
    </source>
</evidence>
<name>A0A517I402_BREBE</name>
<evidence type="ECO:0000313" key="1">
    <source>
        <dbReference type="EMBL" id="QDS33609.1"/>
    </source>
</evidence>
<accession>A0A517I402</accession>
<dbReference type="AlphaFoldDB" id="A0A517I402"/>
<sequence length="59" mass="6622">MKRMVHALEVLFKSKPAEPKEATETDQSVKGNSLKEYWTTLTQLHRAPKSGREKLGAAP</sequence>
<gene>
    <name evidence="1" type="ORF">FPS98_06170</name>
</gene>
<dbReference type="EMBL" id="CP042161">
    <property type="protein sequence ID" value="QDS33609.1"/>
    <property type="molecule type" value="Genomic_DNA"/>
</dbReference>
<reference evidence="1 2" key="1">
    <citation type="submission" date="2019-07" db="EMBL/GenBank/DDBJ databases">
        <title>Characterization of Brevibacillus brevis HK544, as a potential biocontrol agent.</title>
        <authorList>
            <person name="Kim H."/>
        </authorList>
    </citation>
    <scope>NUCLEOTIDE SEQUENCE [LARGE SCALE GENOMIC DNA]</scope>
    <source>
        <strain evidence="1 2">HK544</strain>
    </source>
</reference>